<sequence length="281" mass="31486">MSPTPTHRILFKPIENSETGGCHIDIYLPAEPKGAPIAWMIHGGGFTIGGSYHIPVDQVEWFLEHGIAVVSNEYRLLPHASLTDIREDNLDAYKWILNNLNTETRSELDTSKIAILGWSAGGTSLLAMRESLTDEEWKAIEPIYKEPVSTGYKHGITWYKDDPSPRANWMKAVMHSGTMHSAWMQHDPPYPAENSPINLLASYYPSTFVVVATADWLIPPAESHSVVEKLKSCGVEATFAEAQGMGHGVCEDARSSWPEDQKWWEEAISPSLEWTERKLRA</sequence>
<dbReference type="Proteomes" id="UP001234202">
    <property type="component" value="Unassembled WGS sequence"/>
</dbReference>
<proteinExistence type="predicted"/>
<comment type="caution">
    <text evidence="1">The sequence shown here is derived from an EMBL/GenBank/DDBJ whole genome shotgun (WGS) entry which is preliminary data.</text>
</comment>
<dbReference type="EMBL" id="JASBWV010000009">
    <property type="protein sequence ID" value="KAJ9124656.1"/>
    <property type="molecule type" value="Genomic_DNA"/>
</dbReference>
<gene>
    <name evidence="1" type="ORF">QFC24_003023</name>
</gene>
<name>A0ACC2XM02_9TREE</name>
<keyword evidence="2" id="KW-1185">Reference proteome</keyword>
<accession>A0ACC2XM02</accession>
<evidence type="ECO:0000313" key="1">
    <source>
        <dbReference type="EMBL" id="KAJ9124656.1"/>
    </source>
</evidence>
<protein>
    <submittedName>
        <fullName evidence="1">Uncharacterized protein</fullName>
    </submittedName>
</protein>
<organism evidence="1 2">
    <name type="scientific">Naganishia onofrii</name>
    <dbReference type="NCBI Taxonomy" id="1851511"/>
    <lineage>
        <taxon>Eukaryota</taxon>
        <taxon>Fungi</taxon>
        <taxon>Dikarya</taxon>
        <taxon>Basidiomycota</taxon>
        <taxon>Agaricomycotina</taxon>
        <taxon>Tremellomycetes</taxon>
        <taxon>Filobasidiales</taxon>
        <taxon>Filobasidiaceae</taxon>
        <taxon>Naganishia</taxon>
    </lineage>
</organism>
<reference evidence="1" key="1">
    <citation type="submission" date="2023-04" db="EMBL/GenBank/DDBJ databases">
        <title>Draft Genome sequencing of Naganishia species isolated from polar environments using Oxford Nanopore Technology.</title>
        <authorList>
            <person name="Leo P."/>
            <person name="Venkateswaran K."/>
        </authorList>
    </citation>
    <scope>NUCLEOTIDE SEQUENCE</scope>
    <source>
        <strain evidence="1">DBVPG 5303</strain>
    </source>
</reference>
<evidence type="ECO:0000313" key="2">
    <source>
        <dbReference type="Proteomes" id="UP001234202"/>
    </source>
</evidence>